<name>A0A2G5VUI7_9PELO</name>
<comment type="caution">
    <text evidence="2">The sequence shown here is derived from an EMBL/GenBank/DDBJ whole genome shotgun (WGS) entry which is preliminary data.</text>
</comment>
<feature type="compositionally biased region" description="Basic and acidic residues" evidence="1">
    <location>
        <begin position="292"/>
        <end position="302"/>
    </location>
</feature>
<reference evidence="3" key="1">
    <citation type="submission" date="2017-10" db="EMBL/GenBank/DDBJ databases">
        <title>Rapid genome shrinkage in a self-fertile nematode reveals novel sperm competition proteins.</title>
        <authorList>
            <person name="Yin D."/>
            <person name="Schwarz E.M."/>
            <person name="Thomas C.G."/>
            <person name="Felde R.L."/>
            <person name="Korf I.F."/>
            <person name="Cutter A.D."/>
            <person name="Schartner C.M."/>
            <person name="Ralston E.J."/>
            <person name="Meyer B.J."/>
            <person name="Haag E.S."/>
        </authorList>
    </citation>
    <scope>NUCLEOTIDE SEQUENCE [LARGE SCALE GENOMIC DNA]</scope>
    <source>
        <strain evidence="3">JU1422</strain>
    </source>
</reference>
<dbReference type="PANTHER" id="PTHR31751:SF42">
    <property type="entry name" value="PROTEIN CBG10204"/>
    <property type="match status" value="1"/>
</dbReference>
<evidence type="ECO:0000256" key="1">
    <source>
        <dbReference type="SAM" id="MobiDB-lite"/>
    </source>
</evidence>
<protein>
    <submittedName>
        <fullName evidence="2">Uncharacterized protein</fullName>
    </submittedName>
</protein>
<evidence type="ECO:0000313" key="3">
    <source>
        <dbReference type="Proteomes" id="UP000230233"/>
    </source>
</evidence>
<gene>
    <name evidence="2" type="primary">Cnig_chr_I.g731</name>
    <name evidence="2" type="ORF">B9Z55_000731</name>
</gene>
<proteinExistence type="predicted"/>
<dbReference type="EMBL" id="PDUG01000001">
    <property type="protein sequence ID" value="PIC55464.1"/>
    <property type="molecule type" value="Genomic_DNA"/>
</dbReference>
<dbReference type="PANTHER" id="PTHR31751">
    <property type="entry name" value="SI:CH211-108C17.2-RELATED-RELATED"/>
    <property type="match status" value="1"/>
</dbReference>
<sequence>MKADDVEEVEISEKPQQYSLVLCEKDKLVKLLQKCWKCETKNTEMDIVYHGLNMNKKEQKQFLPLKPWIRRFVNHVYYSIQSSGGNEELAKEKFLSFFMHVLDIHDNFQKAGWYNFQIVSSCEHNESHEMDRKRQGFLDRNNTQHAKALNALLAVIEKGDRVEAIGKVSPYFATSAVESFNARASFYASKKRFYSEKGFNSRTQLAVLDWNCKQLDELNGKRVVIAEKRFYDKTTKQWPVRKEKTPADYSFRNDIADTSVDLYKKEKIAKHSDEPEDENDDSDCDEHDFDEELSKEVDDIWDKLGLVDSDEEEESVGDEEEEENEEEKEANDDSMEEGEEMKMDDDEEEEEEEINEEEEDESEETRRKKKREVPKK</sequence>
<feature type="compositionally biased region" description="Acidic residues" evidence="1">
    <location>
        <begin position="308"/>
        <end position="363"/>
    </location>
</feature>
<dbReference type="AlphaFoldDB" id="A0A2G5VUI7"/>
<dbReference type="Proteomes" id="UP000230233">
    <property type="component" value="Chromosome I"/>
</dbReference>
<evidence type="ECO:0000313" key="2">
    <source>
        <dbReference type="EMBL" id="PIC55464.1"/>
    </source>
</evidence>
<feature type="compositionally biased region" description="Acidic residues" evidence="1">
    <location>
        <begin position="274"/>
        <end position="291"/>
    </location>
</feature>
<keyword evidence="3" id="KW-1185">Reference proteome</keyword>
<feature type="region of interest" description="Disordered" evidence="1">
    <location>
        <begin position="268"/>
        <end position="376"/>
    </location>
</feature>
<dbReference type="OrthoDB" id="5876583at2759"/>
<organism evidence="2 3">
    <name type="scientific">Caenorhabditis nigoni</name>
    <dbReference type="NCBI Taxonomy" id="1611254"/>
    <lineage>
        <taxon>Eukaryota</taxon>
        <taxon>Metazoa</taxon>
        <taxon>Ecdysozoa</taxon>
        <taxon>Nematoda</taxon>
        <taxon>Chromadorea</taxon>
        <taxon>Rhabditida</taxon>
        <taxon>Rhabditina</taxon>
        <taxon>Rhabditomorpha</taxon>
        <taxon>Rhabditoidea</taxon>
        <taxon>Rhabditidae</taxon>
        <taxon>Peloderinae</taxon>
        <taxon>Caenorhabditis</taxon>
    </lineage>
</organism>
<feature type="compositionally biased region" description="Basic residues" evidence="1">
    <location>
        <begin position="367"/>
        <end position="376"/>
    </location>
</feature>
<accession>A0A2G5VUI7</accession>